<organism evidence="4 5">
    <name type="scientific">Papiliotrema laurentii</name>
    <name type="common">Cryptococcus laurentii</name>
    <dbReference type="NCBI Taxonomy" id="5418"/>
    <lineage>
        <taxon>Eukaryota</taxon>
        <taxon>Fungi</taxon>
        <taxon>Dikarya</taxon>
        <taxon>Basidiomycota</taxon>
        <taxon>Agaricomycotina</taxon>
        <taxon>Tremellomycetes</taxon>
        <taxon>Tremellales</taxon>
        <taxon>Rhynchogastremaceae</taxon>
        <taxon>Papiliotrema</taxon>
    </lineage>
</organism>
<evidence type="ECO:0000313" key="5">
    <source>
        <dbReference type="Proteomes" id="UP001182556"/>
    </source>
</evidence>
<evidence type="ECO:0000259" key="3">
    <source>
        <dbReference type="Pfam" id="PF07910"/>
    </source>
</evidence>
<reference evidence="4" key="1">
    <citation type="submission" date="2023-02" db="EMBL/GenBank/DDBJ databases">
        <title>Identification and recombinant expression of a fungal hydrolase from Papiliotrema laurentii that hydrolyzes apple cutin and clears colloidal polyester polyurethane.</title>
        <authorList>
            <consortium name="DOE Joint Genome Institute"/>
            <person name="Roman V.A."/>
            <person name="Bojanowski C."/>
            <person name="Crable B.R."/>
            <person name="Wagner D.N."/>
            <person name="Hung C.S."/>
            <person name="Nadeau L.J."/>
            <person name="Schratz L."/>
            <person name="Haridas S."/>
            <person name="Pangilinan J."/>
            <person name="Lipzen A."/>
            <person name="Na H."/>
            <person name="Yan M."/>
            <person name="Ng V."/>
            <person name="Grigoriev I.V."/>
            <person name="Spatafora J.W."/>
            <person name="Barlow D."/>
            <person name="Biffinger J."/>
            <person name="Kelley-Loughnane N."/>
            <person name="Varaljay V.A."/>
            <person name="Crookes-Goodson W.J."/>
        </authorList>
    </citation>
    <scope>NUCLEOTIDE SEQUENCE</scope>
    <source>
        <strain evidence="4">5307AH</strain>
    </source>
</reference>
<evidence type="ECO:0000256" key="2">
    <source>
        <dbReference type="SAM" id="MobiDB-lite"/>
    </source>
</evidence>
<feature type="domain" description="UFSP1/2/DUB catalytic" evidence="3">
    <location>
        <begin position="195"/>
        <end position="418"/>
    </location>
</feature>
<dbReference type="InterPro" id="IPR012462">
    <property type="entry name" value="UFSP1/2_DUB_cat"/>
</dbReference>
<comment type="caution">
    <text evidence="4">The sequence shown here is derived from an EMBL/GenBank/DDBJ whole genome shotgun (WGS) entry which is preliminary data.</text>
</comment>
<feature type="compositionally biased region" description="Pro residues" evidence="2">
    <location>
        <begin position="33"/>
        <end position="42"/>
    </location>
</feature>
<evidence type="ECO:0000313" key="4">
    <source>
        <dbReference type="EMBL" id="KAK1922003.1"/>
    </source>
</evidence>
<keyword evidence="1" id="KW-0378">Hydrolase</keyword>
<protein>
    <submittedName>
        <fullName evidence="4">Peptidase family C78-domain-containing protein</fullName>
    </submittedName>
</protein>
<proteinExistence type="predicted"/>
<gene>
    <name evidence="4" type="ORF">DB88DRAFT_496841</name>
</gene>
<dbReference type="Gene3D" id="3.90.70.130">
    <property type="match status" value="1"/>
</dbReference>
<feature type="region of interest" description="Disordered" evidence="2">
    <location>
        <begin position="22"/>
        <end position="59"/>
    </location>
</feature>
<evidence type="ECO:0000256" key="1">
    <source>
        <dbReference type="ARBA" id="ARBA00022801"/>
    </source>
</evidence>
<dbReference type="EMBL" id="JAODAN010000009">
    <property type="protein sequence ID" value="KAK1922003.1"/>
    <property type="molecule type" value="Genomic_DNA"/>
</dbReference>
<name>A0AAD9FP04_PAPLA</name>
<feature type="region of interest" description="Disordered" evidence="2">
    <location>
        <begin position="417"/>
        <end position="479"/>
    </location>
</feature>
<dbReference type="GO" id="GO:0016787">
    <property type="term" value="F:hydrolase activity"/>
    <property type="evidence" value="ECO:0007669"/>
    <property type="project" value="UniProtKB-KW"/>
</dbReference>
<dbReference type="Proteomes" id="UP001182556">
    <property type="component" value="Unassembled WGS sequence"/>
</dbReference>
<keyword evidence="5" id="KW-1185">Reference proteome</keyword>
<dbReference type="Pfam" id="PF07910">
    <property type="entry name" value="Peptidase_C78"/>
    <property type="match status" value="1"/>
</dbReference>
<dbReference type="AlphaFoldDB" id="A0AAD9FP04"/>
<sequence>MPECPVCLQDIHADDVAFQHHVNGHFDDTPTRPFLPDPPPPRDAGGAWQRPEQGTGSDESSLLEQCMLCDYPFESLTAQQRQDHVNTCLDSQGKEPAIATEGEDEMEIMADMAASEQLDVRMPRNYEPDNWEGPVAPGGWSDWVSRKGNFGDKWWDPIDGSTDEIDIPANISPGAVYALQHFLQAASAATTLKARLSTETLHIRHSVRFDLGWGCGYRNASMVISALMLHSPAYRTIFDSSNNGADPGIRRVQGWIEEAWAAGFDPDGRRQLKGKVLGTRKWIGTSELYAMFSYKGVPCRLVDIPKPPAAAGTSGKPPLQAHQHLIDWVKRYFDEDEDAASSPPSYDDGAANAFDVLMQNGRDDAKRENSVRQTRRLPLILQHAGHSRTIVGYEETPAGTSLLLFDPGKWLAKDMRSAGLQHVRQARKATPVPPPPRRSSHSSSHESLRFSRPYTNGASEPIMFPEESRQPEVLEDEEMTSGGWVRRRVTQVRKRSRDKEPDEVEVPKRQRLSKMLSDFRVSEEMLSKHKEYQVLWFPGGPVLSTEERAARKVPTSELLRG</sequence>
<accession>A0AAD9FP04</accession>